<sequence length="124" mass="12760">MDAATSLIVVGILHSPTSVSPSTSATSSSTAAATIAAATNSNTLGGRTTPTRTPPTLFTKGELEQVRNSEARASLASSCSTTSREAPLLIFTEDRDNYTVSTPGSTTTTTSSFQFLLDPSQGEV</sequence>
<evidence type="ECO:0000313" key="3">
    <source>
        <dbReference type="Proteomes" id="UP001642540"/>
    </source>
</evidence>
<evidence type="ECO:0000256" key="1">
    <source>
        <dbReference type="SAM" id="MobiDB-lite"/>
    </source>
</evidence>
<gene>
    <name evidence="2" type="ORF">ODALV1_LOCUS1908</name>
</gene>
<feature type="region of interest" description="Disordered" evidence="1">
    <location>
        <begin position="97"/>
        <end position="124"/>
    </location>
</feature>
<dbReference type="Proteomes" id="UP001642540">
    <property type="component" value="Unassembled WGS sequence"/>
</dbReference>
<organism evidence="2 3">
    <name type="scientific">Orchesella dallaii</name>
    <dbReference type="NCBI Taxonomy" id="48710"/>
    <lineage>
        <taxon>Eukaryota</taxon>
        <taxon>Metazoa</taxon>
        <taxon>Ecdysozoa</taxon>
        <taxon>Arthropoda</taxon>
        <taxon>Hexapoda</taxon>
        <taxon>Collembola</taxon>
        <taxon>Entomobryomorpha</taxon>
        <taxon>Entomobryoidea</taxon>
        <taxon>Orchesellidae</taxon>
        <taxon>Orchesellinae</taxon>
        <taxon>Orchesella</taxon>
    </lineage>
</organism>
<feature type="compositionally biased region" description="Low complexity" evidence="1">
    <location>
        <begin position="99"/>
        <end position="112"/>
    </location>
</feature>
<accession>A0ABP1PQ52</accession>
<name>A0ABP1PQ52_9HEXA</name>
<comment type="caution">
    <text evidence="2">The sequence shown here is derived from an EMBL/GenBank/DDBJ whole genome shotgun (WGS) entry which is preliminary data.</text>
</comment>
<reference evidence="2 3" key="1">
    <citation type="submission" date="2024-08" db="EMBL/GenBank/DDBJ databases">
        <authorList>
            <person name="Cucini C."/>
            <person name="Frati F."/>
        </authorList>
    </citation>
    <scope>NUCLEOTIDE SEQUENCE [LARGE SCALE GENOMIC DNA]</scope>
</reference>
<evidence type="ECO:0000313" key="2">
    <source>
        <dbReference type="EMBL" id="CAL8071829.1"/>
    </source>
</evidence>
<feature type="region of interest" description="Disordered" evidence="1">
    <location>
        <begin position="38"/>
        <end position="57"/>
    </location>
</feature>
<keyword evidence="3" id="KW-1185">Reference proteome</keyword>
<protein>
    <submittedName>
        <fullName evidence="2">Uncharacterized protein</fullName>
    </submittedName>
</protein>
<proteinExistence type="predicted"/>
<dbReference type="EMBL" id="CAXLJM020000006">
    <property type="protein sequence ID" value="CAL8071829.1"/>
    <property type="molecule type" value="Genomic_DNA"/>
</dbReference>